<organism evidence="2 3">
    <name type="scientific">Pseudomonas fakonensis</name>
    <dbReference type="NCBI Taxonomy" id="2842355"/>
    <lineage>
        <taxon>Bacteria</taxon>
        <taxon>Pseudomonadati</taxon>
        <taxon>Pseudomonadota</taxon>
        <taxon>Gammaproteobacteria</taxon>
        <taxon>Pseudomonadales</taxon>
        <taxon>Pseudomonadaceae</taxon>
        <taxon>Pseudomonas</taxon>
    </lineage>
</organism>
<dbReference type="EMBL" id="CP077076">
    <property type="protein sequence ID" value="QXH53999.1"/>
    <property type="molecule type" value="Genomic_DNA"/>
</dbReference>
<feature type="chain" id="PRO_5046720151" evidence="1">
    <location>
        <begin position="20"/>
        <end position="132"/>
    </location>
</feature>
<keyword evidence="3" id="KW-1185">Reference proteome</keyword>
<keyword evidence="1" id="KW-0732">Signal</keyword>
<dbReference type="Proteomes" id="UP001046350">
    <property type="component" value="Chromosome"/>
</dbReference>
<evidence type="ECO:0000313" key="3">
    <source>
        <dbReference type="Proteomes" id="UP001046350"/>
    </source>
</evidence>
<sequence length="132" mass="14880">MMNRHLLLLLALLAGPTLACQVQTDKAYKDTHFGNWVIPVQLKRGERCVIHDYTSAEGRKTWSELWAPLEKLGAVHPDKLGRLRREYQVGAASQVNRYVYTAGDQAGEEDVVFAAFPNGVEKRAVAYRLIIQ</sequence>
<proteinExistence type="predicted"/>
<gene>
    <name evidence="2" type="ORF">KSS94_13125</name>
</gene>
<dbReference type="RefSeq" id="WP_217843393.1">
    <property type="nucleotide sequence ID" value="NZ_CP077076.1"/>
</dbReference>
<evidence type="ECO:0000256" key="1">
    <source>
        <dbReference type="SAM" id="SignalP"/>
    </source>
</evidence>
<evidence type="ECO:0000313" key="2">
    <source>
        <dbReference type="EMBL" id="QXH53999.1"/>
    </source>
</evidence>
<accession>A0ABX8NDD0</accession>
<feature type="signal peptide" evidence="1">
    <location>
        <begin position="1"/>
        <end position="19"/>
    </location>
</feature>
<name>A0ABX8NDD0_9PSED</name>
<reference evidence="2" key="1">
    <citation type="journal article" date="2021" name="Microorganisms">
        <title>The Ever-Expanding Pseudomonas Genus: Description of 43 New Species and Partition of the Pseudomonas putida Group.</title>
        <authorList>
            <person name="Girard L."/>
            <person name="Lood C."/>
            <person name="Hofte M."/>
            <person name="Vandamme P."/>
            <person name="Rokni-Zadeh H."/>
            <person name="van Noort V."/>
            <person name="Lavigne R."/>
            <person name="De Mot R."/>
        </authorList>
    </citation>
    <scope>NUCLEOTIDE SEQUENCE</scope>
    <source>
        <strain evidence="2">COW40</strain>
    </source>
</reference>
<protein>
    <submittedName>
        <fullName evidence="2">Uncharacterized protein</fullName>
    </submittedName>
</protein>